<accession>A0A6J5NYF2</accession>
<name>A0A6J5NYF2_9CAUD</name>
<gene>
    <name evidence="2" type="ORF">UFOVP785_100</name>
</gene>
<protein>
    <submittedName>
        <fullName evidence="2">Uncharacterized protein</fullName>
    </submittedName>
</protein>
<feature type="region of interest" description="Disordered" evidence="1">
    <location>
        <begin position="71"/>
        <end position="94"/>
    </location>
</feature>
<evidence type="ECO:0000256" key="1">
    <source>
        <dbReference type="SAM" id="MobiDB-lite"/>
    </source>
</evidence>
<sequence length="94" mass="10637">MPNAIAPRYITPEQSAQWQELADKLQAMSKLADECYMLLVLDMDIRGGKPLERIQAIQELVGGESYMFTPQTEWTGGDSAKPENFKDRLPHVAR</sequence>
<reference evidence="2" key="1">
    <citation type="submission" date="2020-04" db="EMBL/GenBank/DDBJ databases">
        <authorList>
            <person name="Chiriac C."/>
            <person name="Salcher M."/>
            <person name="Ghai R."/>
            <person name="Kavagutti S V."/>
        </authorList>
    </citation>
    <scope>NUCLEOTIDE SEQUENCE</scope>
</reference>
<feature type="compositionally biased region" description="Basic and acidic residues" evidence="1">
    <location>
        <begin position="80"/>
        <end position="94"/>
    </location>
</feature>
<proteinExistence type="predicted"/>
<dbReference type="EMBL" id="LR796736">
    <property type="protein sequence ID" value="CAB4162736.1"/>
    <property type="molecule type" value="Genomic_DNA"/>
</dbReference>
<evidence type="ECO:0000313" key="2">
    <source>
        <dbReference type="EMBL" id="CAB4162736.1"/>
    </source>
</evidence>
<organism evidence="2">
    <name type="scientific">uncultured Caudovirales phage</name>
    <dbReference type="NCBI Taxonomy" id="2100421"/>
    <lineage>
        <taxon>Viruses</taxon>
        <taxon>Duplodnaviria</taxon>
        <taxon>Heunggongvirae</taxon>
        <taxon>Uroviricota</taxon>
        <taxon>Caudoviricetes</taxon>
        <taxon>Peduoviridae</taxon>
        <taxon>Maltschvirus</taxon>
        <taxon>Maltschvirus maltsch</taxon>
    </lineage>
</organism>